<dbReference type="EMBL" id="CAJPEV010002265">
    <property type="protein sequence ID" value="CAG0896330.1"/>
    <property type="molecule type" value="Genomic_DNA"/>
</dbReference>
<comment type="subcellular location">
    <subcellularLocation>
        <location evidence="1">Secreted</location>
    </subcellularLocation>
</comment>
<evidence type="ECO:0000256" key="6">
    <source>
        <dbReference type="PIRSR" id="PIRSR000865-2"/>
    </source>
</evidence>
<feature type="chain" id="PRO_5036209851" description="Lipase domain-containing protein" evidence="8">
    <location>
        <begin position="18"/>
        <end position="423"/>
    </location>
</feature>
<dbReference type="InterPro" id="IPR002331">
    <property type="entry name" value="Lipase_panc"/>
</dbReference>
<keyword evidence="11" id="KW-1185">Reference proteome</keyword>
<proteinExistence type="inferred from homology"/>
<evidence type="ECO:0000259" key="9">
    <source>
        <dbReference type="Pfam" id="PF00151"/>
    </source>
</evidence>
<keyword evidence="4" id="KW-1015">Disulfide bond</keyword>
<sequence>MLINLADLLVRFLMVMAELKWESLVRFYLREEIASVDDVIDSEAADSRSSSFSRVSRALERDVAQEPSFDPAWRRKWEKCYHPYGCFSTKHPWTSAQRPLALHPEPPEVIRPVFCLYTRRNPTECYRLKTNETRRLKESPFDRTHPVALLIHGYLDHGRKPWILEMKTELLKLRDLNVVVLSWLGGSGPPYTQAVANSRLVGVMAAHFLAFLSREAGTRIEEVHAVGHSLGSHLASYIGSSAKDMGLGKLGRITGLDPAEPHFEYADPRVRLDPEDALFVDVIHTDGAPLATGGLGLLQPVGHVDFYPNSGTRMPGCDFSLHEALERENGSVVYGLTQFLSCNHLRAVEYFIESINSPCLFLAHQCSNWVEFKWGGCVDCGQRGEKCARMGYHAREAWEPDFYEGESRQLYLFTDQQHPYCRM</sequence>
<dbReference type="GO" id="GO:0005615">
    <property type="term" value="C:extracellular space"/>
    <property type="evidence" value="ECO:0007669"/>
    <property type="project" value="TreeGrafter"/>
</dbReference>
<dbReference type="CDD" id="cd00707">
    <property type="entry name" value="Pancreat_lipase_like"/>
    <property type="match status" value="1"/>
</dbReference>
<keyword evidence="3" id="KW-0964">Secreted</keyword>
<name>A0A7R9A8H2_9CRUS</name>
<evidence type="ECO:0000256" key="1">
    <source>
        <dbReference type="ARBA" id="ARBA00004613"/>
    </source>
</evidence>
<evidence type="ECO:0000256" key="2">
    <source>
        <dbReference type="ARBA" id="ARBA00010701"/>
    </source>
</evidence>
<feature type="binding site" evidence="6">
    <location>
        <position position="273"/>
    </location>
    <ligand>
        <name>Ca(2+)</name>
        <dbReference type="ChEBI" id="CHEBI:29108"/>
    </ligand>
</feature>
<feature type="active site" description="Nucleophile" evidence="5">
    <location>
        <position position="229"/>
    </location>
</feature>
<evidence type="ECO:0000313" key="11">
    <source>
        <dbReference type="Proteomes" id="UP000677054"/>
    </source>
</evidence>
<keyword evidence="6" id="KW-0479">Metal-binding</keyword>
<comment type="similarity">
    <text evidence="2 7">Belongs to the AB hydrolase superfamily. Lipase family.</text>
</comment>
<feature type="non-terminal residue" evidence="10">
    <location>
        <position position="1"/>
    </location>
</feature>
<gene>
    <name evidence="10" type="ORF">DSTB1V02_LOCUS9185</name>
</gene>
<dbReference type="Proteomes" id="UP000677054">
    <property type="component" value="Unassembled WGS sequence"/>
</dbReference>
<dbReference type="InterPro" id="IPR033906">
    <property type="entry name" value="Lipase_N"/>
</dbReference>
<keyword evidence="8" id="KW-0732">Signal</keyword>
<dbReference type="PRINTS" id="PR00821">
    <property type="entry name" value="TAGLIPASE"/>
</dbReference>
<dbReference type="GO" id="GO:0016042">
    <property type="term" value="P:lipid catabolic process"/>
    <property type="evidence" value="ECO:0007669"/>
    <property type="project" value="TreeGrafter"/>
</dbReference>
<dbReference type="Pfam" id="PF00151">
    <property type="entry name" value="Lipase"/>
    <property type="match status" value="1"/>
</dbReference>
<evidence type="ECO:0000256" key="7">
    <source>
        <dbReference type="RuleBase" id="RU004262"/>
    </source>
</evidence>
<evidence type="ECO:0000313" key="10">
    <source>
        <dbReference type="EMBL" id="CAD7249388.1"/>
    </source>
</evidence>
<dbReference type="PANTHER" id="PTHR11610:SF185">
    <property type="entry name" value="LD47264P"/>
    <property type="match status" value="1"/>
</dbReference>
<feature type="domain" description="Lipase" evidence="9">
    <location>
        <begin position="79"/>
        <end position="420"/>
    </location>
</feature>
<dbReference type="InterPro" id="IPR000734">
    <property type="entry name" value="TAG_lipase"/>
</dbReference>
<dbReference type="AlphaFoldDB" id="A0A7R9A8H2"/>
<dbReference type="OrthoDB" id="199913at2759"/>
<evidence type="ECO:0000256" key="4">
    <source>
        <dbReference type="ARBA" id="ARBA00023157"/>
    </source>
</evidence>
<reference evidence="10" key="1">
    <citation type="submission" date="2020-11" db="EMBL/GenBank/DDBJ databases">
        <authorList>
            <person name="Tran Van P."/>
        </authorList>
    </citation>
    <scope>NUCLEOTIDE SEQUENCE</scope>
</reference>
<dbReference type="InterPro" id="IPR013818">
    <property type="entry name" value="Lipase"/>
</dbReference>
<protein>
    <recommendedName>
        <fullName evidence="9">Lipase domain-containing protein</fullName>
    </recommendedName>
</protein>
<feature type="binding site" evidence="6">
    <location>
        <position position="276"/>
    </location>
    <ligand>
        <name>Ca(2+)</name>
        <dbReference type="ChEBI" id="CHEBI:29108"/>
    </ligand>
</feature>
<dbReference type="PRINTS" id="PR00823">
    <property type="entry name" value="PANCLIPASE"/>
</dbReference>
<dbReference type="PIRSF" id="PIRSF000865">
    <property type="entry name" value="Lipoprotein_lipase_LIPH"/>
    <property type="match status" value="1"/>
</dbReference>
<feature type="signal peptide" evidence="8">
    <location>
        <begin position="1"/>
        <end position="17"/>
    </location>
</feature>
<organism evidence="10">
    <name type="scientific">Darwinula stevensoni</name>
    <dbReference type="NCBI Taxonomy" id="69355"/>
    <lineage>
        <taxon>Eukaryota</taxon>
        <taxon>Metazoa</taxon>
        <taxon>Ecdysozoa</taxon>
        <taxon>Arthropoda</taxon>
        <taxon>Crustacea</taxon>
        <taxon>Oligostraca</taxon>
        <taxon>Ostracoda</taxon>
        <taxon>Podocopa</taxon>
        <taxon>Podocopida</taxon>
        <taxon>Darwinulocopina</taxon>
        <taxon>Darwinuloidea</taxon>
        <taxon>Darwinulidae</taxon>
        <taxon>Darwinula</taxon>
    </lineage>
</organism>
<evidence type="ECO:0000256" key="8">
    <source>
        <dbReference type="SAM" id="SignalP"/>
    </source>
</evidence>
<accession>A0A7R9A8H2</accession>
<evidence type="ECO:0000256" key="3">
    <source>
        <dbReference type="ARBA" id="ARBA00022525"/>
    </source>
</evidence>
<dbReference type="PANTHER" id="PTHR11610">
    <property type="entry name" value="LIPASE"/>
    <property type="match status" value="1"/>
</dbReference>
<evidence type="ECO:0000256" key="5">
    <source>
        <dbReference type="PIRSR" id="PIRSR000865-1"/>
    </source>
</evidence>
<dbReference type="GO" id="GO:0004806">
    <property type="term" value="F:triacylglycerol lipase activity"/>
    <property type="evidence" value="ECO:0007669"/>
    <property type="project" value="InterPro"/>
</dbReference>
<dbReference type="FunFam" id="3.40.50.1820:FF:000033">
    <property type="entry name" value="Pancreatic triacylglycerol lipase"/>
    <property type="match status" value="1"/>
</dbReference>
<feature type="binding site" evidence="6">
    <location>
        <position position="271"/>
    </location>
    <ligand>
        <name>Ca(2+)</name>
        <dbReference type="ChEBI" id="CHEBI:29108"/>
    </ligand>
</feature>
<keyword evidence="6" id="KW-0106">Calcium</keyword>
<dbReference type="InterPro" id="IPR029058">
    <property type="entry name" value="AB_hydrolase_fold"/>
</dbReference>
<dbReference type="SUPFAM" id="SSF53474">
    <property type="entry name" value="alpha/beta-Hydrolases"/>
    <property type="match status" value="1"/>
</dbReference>
<dbReference type="InterPro" id="IPR016272">
    <property type="entry name" value="Lipase_LIPH"/>
</dbReference>
<dbReference type="EMBL" id="LR901782">
    <property type="protein sequence ID" value="CAD7249388.1"/>
    <property type="molecule type" value="Genomic_DNA"/>
</dbReference>
<feature type="active site" description="Charge relay system" evidence="5">
    <location>
        <position position="344"/>
    </location>
</feature>
<feature type="active site" description="Charge relay system" evidence="5">
    <location>
        <position position="257"/>
    </location>
</feature>
<dbReference type="GO" id="GO:0046872">
    <property type="term" value="F:metal ion binding"/>
    <property type="evidence" value="ECO:0007669"/>
    <property type="project" value="UniProtKB-KW"/>
</dbReference>
<dbReference type="Gene3D" id="3.40.50.1820">
    <property type="entry name" value="alpha/beta hydrolase"/>
    <property type="match status" value="1"/>
</dbReference>